<evidence type="ECO:0000313" key="2">
    <source>
        <dbReference type="EMBL" id="AVP99300.1"/>
    </source>
</evidence>
<dbReference type="PROSITE" id="PS51257">
    <property type="entry name" value="PROKAR_LIPOPROTEIN"/>
    <property type="match status" value="1"/>
</dbReference>
<evidence type="ECO:0000313" key="3">
    <source>
        <dbReference type="Proteomes" id="UP000241074"/>
    </source>
</evidence>
<dbReference type="KEGG" id="xba:C7S18_19945"/>
<protein>
    <submittedName>
        <fullName evidence="2">Uncharacterized protein</fullName>
    </submittedName>
</protein>
<dbReference type="AlphaFoldDB" id="A0A2P1PWT8"/>
<dbReference type="Proteomes" id="UP000241074">
    <property type="component" value="Chromosome"/>
</dbReference>
<feature type="transmembrane region" description="Helical" evidence="1">
    <location>
        <begin position="35"/>
        <end position="55"/>
    </location>
</feature>
<evidence type="ECO:0000256" key="1">
    <source>
        <dbReference type="SAM" id="Phobius"/>
    </source>
</evidence>
<reference evidence="2 3" key="2">
    <citation type="submission" date="2018-03" db="EMBL/GenBank/DDBJ databases">
        <authorList>
            <person name="Keele B.F."/>
        </authorList>
    </citation>
    <scope>NUCLEOTIDE SEQUENCE [LARGE SCALE GENOMIC DNA]</scope>
    <source>
        <strain evidence="2 3">D13</strain>
    </source>
</reference>
<keyword evidence="1" id="KW-0812">Transmembrane</keyword>
<proteinExistence type="predicted"/>
<keyword evidence="3" id="KW-1185">Reference proteome</keyword>
<feature type="transmembrane region" description="Helical" evidence="1">
    <location>
        <begin position="84"/>
        <end position="104"/>
    </location>
</feature>
<name>A0A2P1PWT8_9GAMM</name>
<dbReference type="EMBL" id="CP027860">
    <property type="protein sequence ID" value="AVP99300.1"/>
    <property type="molecule type" value="Genomic_DNA"/>
</dbReference>
<reference evidence="2 3" key="1">
    <citation type="submission" date="2018-03" db="EMBL/GenBank/DDBJ databases">
        <title>Ahniella affigens gen. nov., sp. nov., a gammaproteobacterium isolated from sandy soil near a stream.</title>
        <authorList>
            <person name="Ko Y."/>
            <person name="Kim J.-H."/>
        </authorList>
    </citation>
    <scope>NUCLEOTIDE SEQUENCE [LARGE SCALE GENOMIC DNA]</scope>
    <source>
        <strain evidence="2 3">D13</strain>
    </source>
</reference>
<accession>A0A2P1PWT8</accession>
<organism evidence="2 3">
    <name type="scientific">Ahniella affigens</name>
    <dbReference type="NCBI Taxonomy" id="2021234"/>
    <lineage>
        <taxon>Bacteria</taxon>
        <taxon>Pseudomonadati</taxon>
        <taxon>Pseudomonadota</taxon>
        <taxon>Gammaproteobacteria</taxon>
        <taxon>Lysobacterales</taxon>
        <taxon>Rhodanobacteraceae</taxon>
        <taxon>Ahniella</taxon>
    </lineage>
</organism>
<keyword evidence="1" id="KW-0472">Membrane</keyword>
<sequence length="163" mass="17831">MKWSIPTIVFSVIGCLLGLLTPVAASSRMTGILVALISLSGVTVTVFGIWVAIIFPKLVSEVESGGKTSGDAERQKYDALIDSLYSACLTMCAGMIVLMVHAFFRNESQWLLRALGIFCWLSLFSMIRSLWISVMSGEVLLANEVNRGLLAGLTRRLIRDKSQ</sequence>
<dbReference type="RefSeq" id="WP_106893220.1">
    <property type="nucleotide sequence ID" value="NZ_CP027860.1"/>
</dbReference>
<feature type="transmembrane region" description="Helical" evidence="1">
    <location>
        <begin position="110"/>
        <end position="131"/>
    </location>
</feature>
<keyword evidence="1" id="KW-1133">Transmembrane helix</keyword>
<gene>
    <name evidence="2" type="ORF">C7S18_19945</name>
</gene>